<keyword evidence="3" id="KW-0479">Metal-binding</keyword>
<evidence type="ECO:0000256" key="3">
    <source>
        <dbReference type="ARBA" id="ARBA00022723"/>
    </source>
</evidence>
<evidence type="ECO:0000256" key="4">
    <source>
        <dbReference type="ARBA" id="ARBA00023004"/>
    </source>
</evidence>
<dbReference type="Pfam" id="PF01152">
    <property type="entry name" value="Bac_globin"/>
    <property type="match status" value="1"/>
</dbReference>
<evidence type="ECO:0000256" key="5">
    <source>
        <dbReference type="SAM" id="MobiDB-lite"/>
    </source>
</evidence>
<name>A0A4P9XR24_9FUNG</name>
<dbReference type="GO" id="GO:0020037">
    <property type="term" value="F:heme binding"/>
    <property type="evidence" value="ECO:0007669"/>
    <property type="project" value="InterPro"/>
</dbReference>
<evidence type="ECO:0000256" key="2">
    <source>
        <dbReference type="ARBA" id="ARBA00022617"/>
    </source>
</evidence>
<dbReference type="OrthoDB" id="10459886at2759"/>
<dbReference type="GO" id="GO:0019825">
    <property type="term" value="F:oxygen binding"/>
    <property type="evidence" value="ECO:0007669"/>
    <property type="project" value="InterPro"/>
</dbReference>
<feature type="compositionally biased region" description="Polar residues" evidence="5">
    <location>
        <begin position="142"/>
        <end position="177"/>
    </location>
</feature>
<sequence length="220" mass="23986">MPLAKKANASALQLSEAMPDEAIVRLVRRFYELNLADPLLAPFFAGTNQAALRAKFARLVVNGLAGMPMNREALRRTHRHLGIGDIEFAACAKNLLKALGEHRCLDSDSVSSLVSLLLDLESDIVVPTDQLHLPPPPKPRQNRQFWSSSQGTGLLSGPTNSVSVSQSKELNSTASATDSEEEVYMDSLTGQSPAYGESHVRSDTKKTFGLRTMASWLRLV</sequence>
<keyword evidence="2" id="KW-0349">Heme</keyword>
<dbReference type="EMBL" id="KZ992594">
    <property type="protein sequence ID" value="RKP08523.1"/>
    <property type="molecule type" value="Genomic_DNA"/>
</dbReference>
<organism evidence="6 7">
    <name type="scientific">Thamnocephalis sphaerospora</name>
    <dbReference type="NCBI Taxonomy" id="78915"/>
    <lineage>
        <taxon>Eukaryota</taxon>
        <taxon>Fungi</taxon>
        <taxon>Fungi incertae sedis</taxon>
        <taxon>Zoopagomycota</taxon>
        <taxon>Zoopagomycotina</taxon>
        <taxon>Zoopagomycetes</taxon>
        <taxon>Zoopagales</taxon>
        <taxon>Sigmoideomycetaceae</taxon>
        <taxon>Thamnocephalis</taxon>
    </lineage>
</organism>
<proteinExistence type="predicted"/>
<dbReference type="InterPro" id="IPR012292">
    <property type="entry name" value="Globin/Proto"/>
</dbReference>
<dbReference type="InterPro" id="IPR001486">
    <property type="entry name" value="Hemoglobin_trunc"/>
</dbReference>
<reference evidence="7" key="1">
    <citation type="journal article" date="2018" name="Nat. Microbiol.">
        <title>Leveraging single-cell genomics to expand the fungal tree of life.</title>
        <authorList>
            <person name="Ahrendt S.R."/>
            <person name="Quandt C.A."/>
            <person name="Ciobanu D."/>
            <person name="Clum A."/>
            <person name="Salamov A."/>
            <person name="Andreopoulos B."/>
            <person name="Cheng J.F."/>
            <person name="Woyke T."/>
            <person name="Pelin A."/>
            <person name="Henrissat B."/>
            <person name="Reynolds N.K."/>
            <person name="Benny G.L."/>
            <person name="Smith M.E."/>
            <person name="James T.Y."/>
            <person name="Grigoriev I.V."/>
        </authorList>
    </citation>
    <scope>NUCLEOTIDE SEQUENCE [LARGE SCALE GENOMIC DNA]</scope>
    <source>
        <strain evidence="7">RSA 1356</strain>
    </source>
</reference>
<keyword evidence="7" id="KW-1185">Reference proteome</keyword>
<evidence type="ECO:0008006" key="8">
    <source>
        <dbReference type="Google" id="ProtNLM"/>
    </source>
</evidence>
<dbReference type="GO" id="GO:0046872">
    <property type="term" value="F:metal ion binding"/>
    <property type="evidence" value="ECO:0007669"/>
    <property type="project" value="UniProtKB-KW"/>
</dbReference>
<dbReference type="Proteomes" id="UP000271241">
    <property type="component" value="Unassembled WGS sequence"/>
</dbReference>
<protein>
    <recommendedName>
        <fullName evidence="8">Globin</fullName>
    </recommendedName>
</protein>
<evidence type="ECO:0000313" key="6">
    <source>
        <dbReference type="EMBL" id="RKP08523.1"/>
    </source>
</evidence>
<evidence type="ECO:0000313" key="7">
    <source>
        <dbReference type="Proteomes" id="UP000271241"/>
    </source>
</evidence>
<feature type="region of interest" description="Disordered" evidence="5">
    <location>
        <begin position="129"/>
        <end position="184"/>
    </location>
</feature>
<accession>A0A4P9XR24</accession>
<dbReference type="SUPFAM" id="SSF46458">
    <property type="entry name" value="Globin-like"/>
    <property type="match status" value="1"/>
</dbReference>
<dbReference type="Gene3D" id="1.10.490.10">
    <property type="entry name" value="Globins"/>
    <property type="match status" value="1"/>
</dbReference>
<keyword evidence="1" id="KW-0813">Transport</keyword>
<evidence type="ECO:0000256" key="1">
    <source>
        <dbReference type="ARBA" id="ARBA00022448"/>
    </source>
</evidence>
<dbReference type="AlphaFoldDB" id="A0A4P9XR24"/>
<keyword evidence="4" id="KW-0408">Iron</keyword>
<dbReference type="InterPro" id="IPR009050">
    <property type="entry name" value="Globin-like_sf"/>
</dbReference>
<gene>
    <name evidence="6" type="ORF">THASP1DRAFT_29678</name>
</gene>